<dbReference type="AlphaFoldDB" id="A0A3P5XC92"/>
<evidence type="ECO:0000313" key="2">
    <source>
        <dbReference type="EMBL" id="VDC28942.1"/>
    </source>
</evidence>
<dbReference type="Proteomes" id="UP000270468">
    <property type="component" value="Unassembled WGS sequence"/>
</dbReference>
<evidence type="ECO:0000256" key="1">
    <source>
        <dbReference type="SAM" id="Phobius"/>
    </source>
</evidence>
<evidence type="ECO:0008006" key="4">
    <source>
        <dbReference type="Google" id="ProtNLM"/>
    </source>
</evidence>
<name>A0A3P5XC92_9BACL</name>
<reference evidence="2 3" key="1">
    <citation type="submission" date="2018-11" db="EMBL/GenBank/DDBJ databases">
        <authorList>
            <person name="Criscuolo A."/>
        </authorList>
    </citation>
    <scope>NUCLEOTIDE SEQUENCE [LARGE SCALE GENOMIC DNA]</scope>
    <source>
        <strain evidence="2">ATB-66</strain>
    </source>
</reference>
<feature type="transmembrane region" description="Helical" evidence="1">
    <location>
        <begin position="33"/>
        <end position="51"/>
    </location>
</feature>
<evidence type="ECO:0000313" key="3">
    <source>
        <dbReference type="Proteomes" id="UP000270468"/>
    </source>
</evidence>
<sequence>MNKIEEPSQDPNEIDEVKENIEVWEDLVNIKELVLALVICSVTTLGGYFIAPNEPPKPLFFGLIGALVGFIGSSILIKPKRRFRVVKDEA</sequence>
<feature type="transmembrane region" description="Helical" evidence="1">
    <location>
        <begin position="57"/>
        <end position="77"/>
    </location>
</feature>
<organism evidence="2 3">
    <name type="scientific">Filibacter tadaridae</name>
    <dbReference type="NCBI Taxonomy" id="2483811"/>
    <lineage>
        <taxon>Bacteria</taxon>
        <taxon>Bacillati</taxon>
        <taxon>Bacillota</taxon>
        <taxon>Bacilli</taxon>
        <taxon>Bacillales</taxon>
        <taxon>Caryophanaceae</taxon>
        <taxon>Filibacter</taxon>
    </lineage>
</organism>
<keyword evidence="3" id="KW-1185">Reference proteome</keyword>
<protein>
    <recommendedName>
        <fullName evidence="4">Heme ABC transporter</fullName>
    </recommendedName>
</protein>
<accession>A0A3P5XC92</accession>
<keyword evidence="1" id="KW-0812">Transmembrane</keyword>
<dbReference type="EMBL" id="UXAV01000042">
    <property type="protein sequence ID" value="VDC28942.1"/>
    <property type="molecule type" value="Genomic_DNA"/>
</dbReference>
<gene>
    <name evidence="2" type="ORF">FILTAD_01914</name>
</gene>
<keyword evidence="1" id="KW-0472">Membrane</keyword>
<proteinExistence type="predicted"/>
<dbReference type="RefSeq" id="WP_238988215.1">
    <property type="nucleotide sequence ID" value="NZ_CBCRXF010000001.1"/>
</dbReference>
<keyword evidence="1" id="KW-1133">Transmembrane helix</keyword>